<keyword evidence="12" id="KW-1185">Reference proteome</keyword>
<proteinExistence type="inferred from homology"/>
<evidence type="ECO:0000313" key="11">
    <source>
        <dbReference type="EMBL" id="KAG5471024.1"/>
    </source>
</evidence>
<dbReference type="PROSITE" id="PS50866">
    <property type="entry name" value="GOLD"/>
    <property type="match status" value="1"/>
</dbReference>
<evidence type="ECO:0000256" key="7">
    <source>
        <dbReference type="ARBA" id="ARBA00037847"/>
    </source>
</evidence>
<dbReference type="InterPro" id="IPR009038">
    <property type="entry name" value="GOLD_dom"/>
</dbReference>
<dbReference type="AlphaFoldDB" id="A0A836GF48"/>
<dbReference type="RefSeq" id="XP_067690194.1">
    <property type="nucleotide sequence ID" value="XM_067834091.1"/>
</dbReference>
<protein>
    <recommendedName>
        <fullName evidence="10">GOLD domain-containing protein</fullName>
    </recommendedName>
</protein>
<dbReference type="SUPFAM" id="SSF101576">
    <property type="entry name" value="Supernatant protein factor (SPF), C-terminal domain"/>
    <property type="match status" value="1"/>
</dbReference>
<evidence type="ECO:0000256" key="6">
    <source>
        <dbReference type="ARBA" id="ARBA00023136"/>
    </source>
</evidence>
<dbReference type="Pfam" id="PF01105">
    <property type="entry name" value="EMP24_GP25L"/>
    <property type="match status" value="1"/>
</dbReference>
<dbReference type="InterPro" id="IPR036598">
    <property type="entry name" value="GOLD_dom_sf"/>
</dbReference>
<dbReference type="GO" id="GO:0016020">
    <property type="term" value="C:membrane"/>
    <property type="evidence" value="ECO:0007669"/>
    <property type="project" value="UniProtKB-SubCell"/>
</dbReference>
<keyword evidence="6 9" id="KW-0472">Membrane</keyword>
<evidence type="ECO:0000256" key="8">
    <source>
        <dbReference type="RuleBase" id="RU003827"/>
    </source>
</evidence>
<keyword evidence="5 9" id="KW-1133">Transmembrane helix</keyword>
<comment type="subcellular location">
    <subcellularLocation>
        <location evidence="7">Endomembrane system</location>
        <topology evidence="7">Single-pass membrane protein</topology>
    </subcellularLocation>
    <subcellularLocation>
        <location evidence="1 8">Membrane</location>
        <topology evidence="1 8">Single-pass type I membrane protein</topology>
    </subcellularLocation>
</comment>
<sequence>MSMSTQRARSPLTAVVAVVIVGFLLISFFSVLPARANDGGLAVQVPAGQQVCFYEDALAIGTKMFLHYMVTVGGAMDIDCSILAPDKAIIWNSDRETENRVLFKTHMSGSYAFCFSNRMSTLTSKVVSFSVLVGNGDAANSMRPKAVESDSLHRSIIRLQQGLREIEELQQVLRARERDHRATAEVANTRVVVFCFVESAFIVGMGIGSIIYLRRMFVTKRMV</sequence>
<evidence type="ECO:0000313" key="12">
    <source>
        <dbReference type="Proteomes" id="UP000674179"/>
    </source>
</evidence>
<feature type="domain" description="GOLD" evidence="10">
    <location>
        <begin position="50"/>
        <end position="133"/>
    </location>
</feature>
<organism evidence="11 12">
    <name type="scientific">Leishmania enriettii</name>
    <dbReference type="NCBI Taxonomy" id="5663"/>
    <lineage>
        <taxon>Eukaryota</taxon>
        <taxon>Discoba</taxon>
        <taxon>Euglenozoa</taxon>
        <taxon>Kinetoplastea</taxon>
        <taxon>Metakinetoplastina</taxon>
        <taxon>Trypanosomatida</taxon>
        <taxon>Trypanosomatidae</taxon>
        <taxon>Leishmaniinae</taxon>
        <taxon>Leishmania</taxon>
    </lineage>
</organism>
<reference evidence="11 12" key="1">
    <citation type="submission" date="2021-02" db="EMBL/GenBank/DDBJ databases">
        <title>Leishmania (Mundinia) enrietti genome sequencing and assembly.</title>
        <authorList>
            <person name="Almutairi H."/>
            <person name="Gatherer D."/>
        </authorList>
    </citation>
    <scope>NUCLEOTIDE SEQUENCE [LARGE SCALE GENOMIC DNA]</scope>
    <source>
        <strain evidence="11">CUR178</strain>
    </source>
</reference>
<evidence type="ECO:0000256" key="9">
    <source>
        <dbReference type="SAM" id="Phobius"/>
    </source>
</evidence>
<dbReference type="OrthoDB" id="62956at2759"/>
<dbReference type="InterPro" id="IPR015720">
    <property type="entry name" value="Emp24-like"/>
</dbReference>
<dbReference type="GeneID" id="94169601"/>
<keyword evidence="3 8" id="KW-0812">Transmembrane</keyword>
<dbReference type="SMART" id="SM01190">
    <property type="entry name" value="EMP24_GP25L"/>
    <property type="match status" value="1"/>
</dbReference>
<dbReference type="GO" id="GO:0012505">
    <property type="term" value="C:endomembrane system"/>
    <property type="evidence" value="ECO:0007669"/>
    <property type="project" value="UniProtKB-SubCell"/>
</dbReference>
<dbReference type="PANTHER" id="PTHR22811">
    <property type="entry name" value="TRANSMEMBRANE EMP24 DOMAIN-CONTAINING PROTEIN"/>
    <property type="match status" value="1"/>
</dbReference>
<evidence type="ECO:0000256" key="1">
    <source>
        <dbReference type="ARBA" id="ARBA00004479"/>
    </source>
</evidence>
<evidence type="ECO:0000256" key="4">
    <source>
        <dbReference type="ARBA" id="ARBA00022729"/>
    </source>
</evidence>
<feature type="transmembrane region" description="Helical" evidence="9">
    <location>
        <begin position="12"/>
        <end position="32"/>
    </location>
</feature>
<feature type="transmembrane region" description="Helical" evidence="9">
    <location>
        <begin position="191"/>
        <end position="213"/>
    </location>
</feature>
<comment type="caution">
    <text evidence="11">The sequence shown here is derived from an EMBL/GenBank/DDBJ whole genome shotgun (WGS) entry which is preliminary data.</text>
</comment>
<dbReference type="EMBL" id="JAFHKP010000032">
    <property type="protein sequence ID" value="KAG5471024.1"/>
    <property type="molecule type" value="Genomic_DNA"/>
</dbReference>
<dbReference type="Proteomes" id="UP000674179">
    <property type="component" value="Chromosome 32"/>
</dbReference>
<comment type="similarity">
    <text evidence="2 8">Belongs to the EMP24/GP25L family.</text>
</comment>
<dbReference type="KEGG" id="lenr:94169601"/>
<gene>
    <name evidence="11" type="ORF">CUR178_02331</name>
</gene>
<evidence type="ECO:0000256" key="3">
    <source>
        <dbReference type="ARBA" id="ARBA00022692"/>
    </source>
</evidence>
<evidence type="ECO:0000259" key="10">
    <source>
        <dbReference type="PROSITE" id="PS50866"/>
    </source>
</evidence>
<name>A0A836GF48_LEIEN</name>
<evidence type="ECO:0000256" key="2">
    <source>
        <dbReference type="ARBA" id="ARBA00007104"/>
    </source>
</evidence>
<keyword evidence="4" id="KW-0732">Signal</keyword>
<accession>A0A836GF48</accession>
<evidence type="ECO:0000256" key="5">
    <source>
        <dbReference type="ARBA" id="ARBA00022989"/>
    </source>
</evidence>